<dbReference type="AlphaFoldDB" id="A0A1A7Y4U8"/>
<accession>A0A1A7Y4U8</accession>
<sequence length="56" mass="6330">HRSYAKPVTNQDSSEDASEKELETREQQVVTFLHSKNINIQTEAISICHTQGKQCA</sequence>
<proteinExistence type="predicted"/>
<reference evidence="2" key="1">
    <citation type="submission" date="2016-05" db="EMBL/GenBank/DDBJ databases">
        <authorList>
            <person name="Lavstsen T."/>
            <person name="Jespersen J.S."/>
        </authorList>
    </citation>
    <scope>NUCLEOTIDE SEQUENCE</scope>
    <source>
        <tissue evidence="2">Brain</tissue>
    </source>
</reference>
<organism evidence="2">
    <name type="scientific">Iconisemion striatum</name>
    <dbReference type="NCBI Taxonomy" id="60296"/>
    <lineage>
        <taxon>Eukaryota</taxon>
        <taxon>Metazoa</taxon>
        <taxon>Chordata</taxon>
        <taxon>Craniata</taxon>
        <taxon>Vertebrata</taxon>
        <taxon>Euteleostomi</taxon>
        <taxon>Actinopterygii</taxon>
        <taxon>Neopterygii</taxon>
        <taxon>Teleostei</taxon>
        <taxon>Neoteleostei</taxon>
        <taxon>Acanthomorphata</taxon>
        <taxon>Ovalentaria</taxon>
        <taxon>Atherinomorphae</taxon>
        <taxon>Cyprinodontiformes</taxon>
        <taxon>Nothobranchiidae</taxon>
        <taxon>Iconisemion</taxon>
    </lineage>
</organism>
<feature type="non-terminal residue" evidence="2">
    <location>
        <position position="56"/>
    </location>
</feature>
<dbReference type="EMBL" id="HADX01003081">
    <property type="protein sequence ID" value="SBP25313.1"/>
    <property type="molecule type" value="Transcribed_RNA"/>
</dbReference>
<reference evidence="2" key="2">
    <citation type="submission" date="2016-06" db="EMBL/GenBank/DDBJ databases">
        <title>The genome of a short-lived fish provides insights into sex chromosome evolution and the genetic control of aging.</title>
        <authorList>
            <person name="Reichwald K."/>
            <person name="Felder M."/>
            <person name="Petzold A."/>
            <person name="Koch P."/>
            <person name="Groth M."/>
            <person name="Platzer M."/>
        </authorList>
    </citation>
    <scope>NUCLEOTIDE SEQUENCE</scope>
    <source>
        <tissue evidence="2">Brain</tissue>
    </source>
</reference>
<feature type="non-terminal residue" evidence="2">
    <location>
        <position position="1"/>
    </location>
</feature>
<feature type="region of interest" description="Disordered" evidence="1">
    <location>
        <begin position="1"/>
        <end position="25"/>
    </location>
</feature>
<name>A0A1A7Y4U8_9TELE</name>
<gene>
    <name evidence="2" type="primary">Nfu_g_1_016986</name>
</gene>
<evidence type="ECO:0000313" key="2">
    <source>
        <dbReference type="EMBL" id="SBP25313.1"/>
    </source>
</evidence>
<protein>
    <submittedName>
        <fullName evidence="2">Uncharacterized protein</fullName>
    </submittedName>
</protein>
<evidence type="ECO:0000256" key="1">
    <source>
        <dbReference type="SAM" id="MobiDB-lite"/>
    </source>
</evidence>